<dbReference type="Proteomes" id="UP000054107">
    <property type="component" value="Unassembled WGS sequence"/>
</dbReference>
<dbReference type="AlphaFoldDB" id="A0A0B7N1Y4"/>
<accession>A0A0B7N1Y4</accession>
<proteinExistence type="predicted"/>
<dbReference type="EMBL" id="LN721786">
    <property type="protein sequence ID" value="CEP09530.1"/>
    <property type="molecule type" value="Genomic_DNA"/>
</dbReference>
<dbReference type="PANTHER" id="PTHR31635">
    <property type="entry name" value="REVERSE TRANSCRIPTASE DOMAIN-CONTAINING PROTEIN-RELATED"/>
    <property type="match status" value="1"/>
</dbReference>
<evidence type="ECO:0000259" key="1">
    <source>
        <dbReference type="Pfam" id="PF00078"/>
    </source>
</evidence>
<sequence>MQDAAINFYTLLYSPDPVDQNCIQELCATIPPQARIVDTDHALLEQPFTIIELLQGTERTSLSSSPGVDGIPYAIYNIMLQHPDTAKLAVTVFNDALLLGIFPASWLKTVMCLLPKKGDLTDLRNWRPLSMICCDAKIFTRLLNHRLMPFMNQLISKQQSGFMPGRFIGDNGMILHATKLIAERQSSSCIALLLDQEKA</sequence>
<dbReference type="STRING" id="35722.A0A0B7N1Y4"/>
<dbReference type="Pfam" id="PF00078">
    <property type="entry name" value="RVT_1"/>
    <property type="match status" value="1"/>
</dbReference>
<dbReference type="OrthoDB" id="5598377at2759"/>
<dbReference type="PANTHER" id="PTHR31635:SF196">
    <property type="entry name" value="REVERSE TRANSCRIPTASE DOMAIN-CONTAINING PROTEIN-RELATED"/>
    <property type="match status" value="1"/>
</dbReference>
<evidence type="ECO:0000313" key="2">
    <source>
        <dbReference type="EMBL" id="CEP09530.1"/>
    </source>
</evidence>
<name>A0A0B7N1Y4_9FUNG</name>
<dbReference type="InterPro" id="IPR000477">
    <property type="entry name" value="RT_dom"/>
</dbReference>
<evidence type="ECO:0000313" key="3">
    <source>
        <dbReference type="Proteomes" id="UP000054107"/>
    </source>
</evidence>
<reference evidence="2 3" key="1">
    <citation type="submission" date="2014-09" db="EMBL/GenBank/DDBJ databases">
        <authorList>
            <person name="Ellenberger Sabrina"/>
        </authorList>
    </citation>
    <scope>NUCLEOTIDE SEQUENCE [LARGE SCALE GENOMIC DNA]</scope>
    <source>
        <strain evidence="2 3">CBS 412.66</strain>
    </source>
</reference>
<organism evidence="2 3">
    <name type="scientific">Parasitella parasitica</name>
    <dbReference type="NCBI Taxonomy" id="35722"/>
    <lineage>
        <taxon>Eukaryota</taxon>
        <taxon>Fungi</taxon>
        <taxon>Fungi incertae sedis</taxon>
        <taxon>Mucoromycota</taxon>
        <taxon>Mucoromycotina</taxon>
        <taxon>Mucoromycetes</taxon>
        <taxon>Mucorales</taxon>
        <taxon>Mucorineae</taxon>
        <taxon>Mucoraceae</taxon>
        <taxon>Parasitella</taxon>
    </lineage>
</organism>
<keyword evidence="3" id="KW-1185">Reference proteome</keyword>
<feature type="non-terminal residue" evidence="2">
    <location>
        <position position="199"/>
    </location>
</feature>
<protein>
    <recommendedName>
        <fullName evidence="1">Reverse transcriptase domain-containing protein</fullName>
    </recommendedName>
</protein>
<feature type="domain" description="Reverse transcriptase" evidence="1">
    <location>
        <begin position="115"/>
        <end position="199"/>
    </location>
</feature>
<gene>
    <name evidence="2" type="primary">PARPA_03044.1 scaffold 6437</name>
</gene>